<dbReference type="Gene3D" id="2.160.10.10">
    <property type="entry name" value="Hexapeptide repeat proteins"/>
    <property type="match status" value="1"/>
</dbReference>
<dbReference type="InterPro" id="IPR018357">
    <property type="entry name" value="Hexapep_transf_CS"/>
</dbReference>
<dbReference type="GO" id="GO:0008374">
    <property type="term" value="F:O-acyltransferase activity"/>
    <property type="evidence" value="ECO:0007669"/>
    <property type="project" value="TreeGrafter"/>
</dbReference>
<reference evidence="8" key="1">
    <citation type="submission" date="2020-10" db="EMBL/GenBank/DDBJ databases">
        <authorList>
            <person name="Gilroy R."/>
        </authorList>
    </citation>
    <scope>NUCLEOTIDE SEQUENCE</scope>
    <source>
        <strain evidence="8">G3-8215</strain>
    </source>
</reference>
<protein>
    <recommendedName>
        <fullName evidence="6">Nodulation protein L</fullName>
    </recommendedName>
</protein>
<gene>
    <name evidence="8" type="ORF">IAB75_01145</name>
</gene>
<evidence type="ECO:0000256" key="3">
    <source>
        <dbReference type="ARBA" id="ARBA00022737"/>
    </source>
</evidence>
<dbReference type="PANTHER" id="PTHR23416:SF23">
    <property type="entry name" value="ACETYLTRANSFERASE C18B11.09C-RELATED"/>
    <property type="match status" value="1"/>
</dbReference>
<evidence type="ECO:0000313" key="8">
    <source>
        <dbReference type="EMBL" id="MBO8482717.1"/>
    </source>
</evidence>
<name>A0A940DQC9_9BACT</name>
<dbReference type="GO" id="GO:0016407">
    <property type="term" value="F:acetyltransferase activity"/>
    <property type="evidence" value="ECO:0007669"/>
    <property type="project" value="InterPro"/>
</dbReference>
<evidence type="ECO:0000256" key="6">
    <source>
        <dbReference type="ARBA" id="ARBA00067695"/>
    </source>
</evidence>
<dbReference type="CDD" id="cd03357">
    <property type="entry name" value="LbH_MAT_GAT"/>
    <property type="match status" value="1"/>
</dbReference>
<dbReference type="Proteomes" id="UP000725002">
    <property type="component" value="Unassembled WGS sequence"/>
</dbReference>
<dbReference type="Pfam" id="PF12464">
    <property type="entry name" value="Mac"/>
    <property type="match status" value="1"/>
</dbReference>
<dbReference type="InterPro" id="IPR011004">
    <property type="entry name" value="Trimer_LpxA-like_sf"/>
</dbReference>
<feature type="domain" description="Maltose/galactoside acetyltransferase" evidence="7">
    <location>
        <begin position="5"/>
        <end position="60"/>
    </location>
</feature>
<keyword evidence="2" id="KW-0808">Transferase</keyword>
<dbReference type="Pfam" id="PF00132">
    <property type="entry name" value="Hexapep"/>
    <property type="match status" value="1"/>
</dbReference>
<comment type="caution">
    <text evidence="8">The sequence shown here is derived from an EMBL/GenBank/DDBJ whole genome shotgun (WGS) entry which is preliminary data.</text>
</comment>
<sequence length="188" mass="20923">MFTEKEKRDKGEWYDANNDPALLKEMSDCQSRLYEYNMLRPDRIREKTVALRGILGKMGERCTVHPSFRCDYGYNIFLGDDVFINYDTVILDGAPVTVGNHVFIGPQCGFYTAIHPFSVSERNLGLERALPITIHDNVWIGGKVCILPGVTVGEGAVIGADSVVTRDVPPYSVVAGNPARVIKTLEKQ</sequence>
<keyword evidence="4" id="KW-0012">Acyltransferase</keyword>
<evidence type="ECO:0000256" key="1">
    <source>
        <dbReference type="ARBA" id="ARBA00007274"/>
    </source>
</evidence>
<comment type="function">
    <text evidence="5">Acetyltransferase implicated in the O-acetylation of Nod factors.</text>
</comment>
<evidence type="ECO:0000256" key="4">
    <source>
        <dbReference type="ARBA" id="ARBA00023315"/>
    </source>
</evidence>
<dbReference type="InterPro" id="IPR051159">
    <property type="entry name" value="Hexapeptide_acetyltransf"/>
</dbReference>
<reference evidence="8" key="2">
    <citation type="journal article" date="2021" name="PeerJ">
        <title>Extensive microbial diversity within the chicken gut microbiome revealed by metagenomics and culture.</title>
        <authorList>
            <person name="Gilroy R."/>
            <person name="Ravi A."/>
            <person name="Getino M."/>
            <person name="Pursley I."/>
            <person name="Horton D.L."/>
            <person name="Alikhan N.F."/>
            <person name="Baker D."/>
            <person name="Gharbi K."/>
            <person name="Hall N."/>
            <person name="Watson M."/>
            <person name="Adriaenssens E.M."/>
            <person name="Foster-Nyarko E."/>
            <person name="Jarju S."/>
            <person name="Secka A."/>
            <person name="Antonio M."/>
            <person name="Oren A."/>
            <person name="Chaudhuri R.R."/>
            <person name="La Ragione R."/>
            <person name="Hildebrand F."/>
            <person name="Pallen M.J."/>
        </authorList>
    </citation>
    <scope>NUCLEOTIDE SEQUENCE</scope>
    <source>
        <strain evidence="8">G3-8215</strain>
    </source>
</reference>
<dbReference type="PROSITE" id="PS00101">
    <property type="entry name" value="HEXAPEP_TRANSFERASES"/>
    <property type="match status" value="1"/>
</dbReference>
<dbReference type="FunFam" id="2.160.10.10:FF:000025">
    <property type="entry name" value="Hexapeptide-repeat containing-acetyltransferase"/>
    <property type="match status" value="1"/>
</dbReference>
<dbReference type="InterPro" id="IPR024688">
    <property type="entry name" value="Mac_dom"/>
</dbReference>
<evidence type="ECO:0000313" key="9">
    <source>
        <dbReference type="Proteomes" id="UP000725002"/>
    </source>
</evidence>
<dbReference type="SUPFAM" id="SSF51161">
    <property type="entry name" value="Trimeric LpxA-like enzymes"/>
    <property type="match status" value="1"/>
</dbReference>
<accession>A0A940DQC9</accession>
<keyword evidence="3" id="KW-0677">Repeat</keyword>
<comment type="similarity">
    <text evidence="1">Belongs to the transferase hexapeptide repeat family.</text>
</comment>
<proteinExistence type="inferred from homology"/>
<dbReference type="PANTHER" id="PTHR23416">
    <property type="entry name" value="SIALIC ACID SYNTHASE-RELATED"/>
    <property type="match status" value="1"/>
</dbReference>
<dbReference type="InterPro" id="IPR001451">
    <property type="entry name" value="Hexapep"/>
</dbReference>
<dbReference type="EMBL" id="JADILV010000007">
    <property type="protein sequence ID" value="MBO8482717.1"/>
    <property type="molecule type" value="Genomic_DNA"/>
</dbReference>
<evidence type="ECO:0000256" key="5">
    <source>
        <dbReference type="ARBA" id="ARBA00055587"/>
    </source>
</evidence>
<organism evidence="8 9">
    <name type="scientific">Candidatus Cryptobacteroides avicola</name>
    <dbReference type="NCBI Taxonomy" id="2840757"/>
    <lineage>
        <taxon>Bacteria</taxon>
        <taxon>Pseudomonadati</taxon>
        <taxon>Bacteroidota</taxon>
        <taxon>Bacteroidia</taxon>
        <taxon>Bacteroidales</taxon>
        <taxon>Candidatus Cryptobacteroides</taxon>
    </lineage>
</organism>
<dbReference type="AlphaFoldDB" id="A0A940DQC9"/>
<dbReference type="SMART" id="SM01266">
    <property type="entry name" value="Mac"/>
    <property type="match status" value="1"/>
</dbReference>
<evidence type="ECO:0000256" key="2">
    <source>
        <dbReference type="ARBA" id="ARBA00022679"/>
    </source>
</evidence>
<evidence type="ECO:0000259" key="7">
    <source>
        <dbReference type="SMART" id="SM01266"/>
    </source>
</evidence>